<dbReference type="Pfam" id="PF00768">
    <property type="entry name" value="Peptidase_S11"/>
    <property type="match status" value="1"/>
</dbReference>
<organism evidence="12 13">
    <name type="scientific">Leuconostoc suionicum</name>
    <dbReference type="NCBI Taxonomy" id="1511761"/>
    <lineage>
        <taxon>Bacteria</taxon>
        <taxon>Bacillati</taxon>
        <taxon>Bacillota</taxon>
        <taxon>Bacilli</taxon>
        <taxon>Lactobacillales</taxon>
        <taxon>Lactobacillaceae</taxon>
        <taxon>Leuconostoc</taxon>
    </lineage>
</organism>
<dbReference type="InterPro" id="IPR001967">
    <property type="entry name" value="Peptidase_S11_N"/>
</dbReference>
<evidence type="ECO:0000259" key="10">
    <source>
        <dbReference type="Pfam" id="PF00768"/>
    </source>
</evidence>
<dbReference type="SUPFAM" id="SSF56601">
    <property type="entry name" value="beta-lactamase/transpeptidase-like"/>
    <property type="match status" value="1"/>
</dbReference>
<evidence type="ECO:0000256" key="9">
    <source>
        <dbReference type="RuleBase" id="RU004016"/>
    </source>
</evidence>
<dbReference type="RefSeq" id="WP_105299756.1">
    <property type="nucleotide sequence ID" value="NZ_CAURUR010000004.1"/>
</dbReference>
<evidence type="ECO:0000256" key="4">
    <source>
        <dbReference type="ARBA" id="ARBA00022960"/>
    </source>
</evidence>
<keyword evidence="6" id="KW-0961">Cell wall biogenesis/degradation</keyword>
<name>A0A2N9KF73_9LACO</name>
<keyword evidence="14" id="KW-1185">Reference proteome</keyword>
<dbReference type="Proteomes" id="UP000239237">
    <property type="component" value="Unassembled WGS sequence"/>
</dbReference>
<evidence type="ECO:0000313" key="13">
    <source>
        <dbReference type="Proteomes" id="UP000237923"/>
    </source>
</evidence>
<evidence type="ECO:0000256" key="8">
    <source>
        <dbReference type="PIRSR" id="PIRSR618044-2"/>
    </source>
</evidence>
<reference evidence="11 14" key="2">
    <citation type="submission" date="2018-02" db="EMBL/GenBank/DDBJ databases">
        <authorList>
            <person name="Rodrigo-Torres L."/>
            <person name="Arahal R. D."/>
            <person name="Lucena T."/>
        </authorList>
    </citation>
    <scope>NUCLEOTIDE SEQUENCE [LARGE SCALE GENOMIC DNA]</scope>
    <source>
        <strain evidence="11 14">CECT 8486</strain>
    </source>
</reference>
<dbReference type="AlphaFoldDB" id="A0A2N9KF73"/>
<dbReference type="GO" id="GO:0071555">
    <property type="term" value="P:cell wall organization"/>
    <property type="evidence" value="ECO:0007669"/>
    <property type="project" value="UniProtKB-KW"/>
</dbReference>
<evidence type="ECO:0000256" key="6">
    <source>
        <dbReference type="ARBA" id="ARBA00023316"/>
    </source>
</evidence>
<proteinExistence type="inferred from homology"/>
<dbReference type="EMBL" id="OKQR01000002">
    <property type="protein sequence ID" value="SPD93649.1"/>
    <property type="molecule type" value="Genomic_DNA"/>
</dbReference>
<reference evidence="12 13" key="1">
    <citation type="submission" date="2018-02" db="EMBL/GenBank/DDBJ databases">
        <authorList>
            <person name="Cohen D.B."/>
            <person name="Kent A.D."/>
        </authorList>
    </citation>
    <scope>NUCLEOTIDE SEQUENCE [LARGE SCALE GENOMIC DNA]</scope>
    <source>
        <strain evidence="12 13">CECT 9216</strain>
    </source>
</reference>
<dbReference type="Gene3D" id="3.40.710.10">
    <property type="entry name" value="DD-peptidase/beta-lactamase superfamily"/>
    <property type="match status" value="1"/>
</dbReference>
<dbReference type="GO" id="GO:0006508">
    <property type="term" value="P:proteolysis"/>
    <property type="evidence" value="ECO:0007669"/>
    <property type="project" value="InterPro"/>
</dbReference>
<accession>A0A2N9KF73</accession>
<dbReference type="EMBL" id="OKQU01000002">
    <property type="protein sequence ID" value="SPE09305.1"/>
    <property type="molecule type" value="Genomic_DNA"/>
</dbReference>
<evidence type="ECO:0000313" key="12">
    <source>
        <dbReference type="EMBL" id="SPE09305.1"/>
    </source>
</evidence>
<feature type="domain" description="Peptidase S11 D-alanyl-D-alanine carboxypeptidase A N-terminal" evidence="10">
    <location>
        <begin position="36"/>
        <end position="279"/>
    </location>
</feature>
<feature type="active site" description="Proton acceptor" evidence="7">
    <location>
        <position position="73"/>
    </location>
</feature>
<gene>
    <name evidence="12" type="primary">dacA_2</name>
    <name evidence="11" type="ORF">LES8486_01307</name>
    <name evidence="12" type="ORF">LES9216_01454</name>
</gene>
<evidence type="ECO:0000313" key="14">
    <source>
        <dbReference type="Proteomes" id="UP000239237"/>
    </source>
</evidence>
<dbReference type="PRINTS" id="PR00725">
    <property type="entry name" value="DADACBPTASE1"/>
</dbReference>
<dbReference type="EC" id="3.4.16.4" evidence="12"/>
<feature type="active site" description="Acyl-ester intermediate" evidence="7">
    <location>
        <position position="70"/>
    </location>
</feature>
<evidence type="ECO:0000256" key="1">
    <source>
        <dbReference type="ARBA" id="ARBA00007164"/>
    </source>
</evidence>
<evidence type="ECO:0000313" key="11">
    <source>
        <dbReference type="EMBL" id="SPD93649.1"/>
    </source>
</evidence>
<comment type="similarity">
    <text evidence="1 9">Belongs to the peptidase S11 family.</text>
</comment>
<dbReference type="GO" id="GO:0008360">
    <property type="term" value="P:regulation of cell shape"/>
    <property type="evidence" value="ECO:0007669"/>
    <property type="project" value="UniProtKB-KW"/>
</dbReference>
<dbReference type="Proteomes" id="UP000237923">
    <property type="component" value="Unassembled WGS sequence"/>
</dbReference>
<evidence type="ECO:0000256" key="3">
    <source>
        <dbReference type="ARBA" id="ARBA00022801"/>
    </source>
</evidence>
<keyword evidence="3 12" id="KW-0378">Hydrolase</keyword>
<dbReference type="GO" id="GO:0009252">
    <property type="term" value="P:peptidoglycan biosynthetic process"/>
    <property type="evidence" value="ECO:0007669"/>
    <property type="project" value="UniProtKB-KW"/>
</dbReference>
<dbReference type="InterPro" id="IPR012338">
    <property type="entry name" value="Beta-lactam/transpept-like"/>
</dbReference>
<sequence length="299" mass="32730">MKKSGLLAAICIVTLNIVFPVNGQQQIQASEKKKSIKKITTTAKAAVVMNADTDKILSEKNAHKPLAIASISKLMTSYLVLKRLPLDTQVQPSSNTMEIGEESNLASVNLDSNQAYSADELLRAALQLSANDAAIALGDQISGSQTKFVKLMTKTSKSWGLTSAQWYNAAGIRNDEAMDDGVKAPDNAENKMSAVDVAVMTDNILEKTPRLKRIVHQSQNQFDGVTQDSNYVLMKNYFKNTKYTVTGAKLGISVKSGVSYVGLFTYKGKHYITVVLHADQYTNLSAVFRETKRILNQTI</sequence>
<keyword evidence="4" id="KW-0133">Cell shape</keyword>
<evidence type="ECO:0000256" key="2">
    <source>
        <dbReference type="ARBA" id="ARBA00022729"/>
    </source>
</evidence>
<keyword evidence="12" id="KW-0645">Protease</keyword>
<feature type="binding site" evidence="8">
    <location>
        <position position="249"/>
    </location>
    <ligand>
        <name>substrate</name>
    </ligand>
</feature>
<feature type="active site" evidence="7">
    <location>
        <position position="129"/>
    </location>
</feature>
<keyword evidence="2" id="KW-0732">Signal</keyword>
<protein>
    <submittedName>
        <fullName evidence="12">D-alanyl-D-alanine carboxypeptidase DacA</fullName>
        <ecNumber evidence="12">3.4.16.4</ecNumber>
    </submittedName>
</protein>
<dbReference type="GO" id="GO:0009002">
    <property type="term" value="F:serine-type D-Ala-D-Ala carboxypeptidase activity"/>
    <property type="evidence" value="ECO:0007669"/>
    <property type="project" value="UniProtKB-EC"/>
</dbReference>
<evidence type="ECO:0000256" key="7">
    <source>
        <dbReference type="PIRSR" id="PIRSR618044-1"/>
    </source>
</evidence>
<dbReference type="InterPro" id="IPR018044">
    <property type="entry name" value="Peptidase_S11"/>
</dbReference>
<keyword evidence="5" id="KW-0573">Peptidoglycan synthesis</keyword>
<evidence type="ECO:0000256" key="5">
    <source>
        <dbReference type="ARBA" id="ARBA00022984"/>
    </source>
</evidence>
<keyword evidence="12" id="KW-0121">Carboxypeptidase</keyword>